<sequence length="160" mass="18561">MTRSDDNWRPGPETPRAHHFDAAFCGDPNCGIHIVAFTERHQPICEIVTSARQTLMLVEICQDYLYEKATQRVDDQQLADLKLELLPADRLSALRQELAEAKEHAESLQFTFDLQWKADMRAVARWREAHPGNDLVLPDRANLVVWLIEEYEKLKAERHD</sequence>
<accession>A0A0R3MVK6</accession>
<protein>
    <submittedName>
        <fullName evidence="1">Uncharacterized protein</fullName>
    </submittedName>
</protein>
<dbReference type="AlphaFoldDB" id="A0A0R3MVK6"/>
<proteinExistence type="predicted"/>
<gene>
    <name evidence="1" type="ORF">CQ14_06545</name>
</gene>
<name>A0A0R3MVK6_9BRAD</name>
<reference evidence="1 2" key="1">
    <citation type="submission" date="2014-03" db="EMBL/GenBank/DDBJ databases">
        <title>Bradyrhizobium valentinum sp. nov., isolated from effective nodules of Lupinus mariae-josephae, a lupine endemic of basic-lime soils in Eastern Spain.</title>
        <authorList>
            <person name="Duran D."/>
            <person name="Rey L."/>
            <person name="Navarro A."/>
            <person name="Busquets A."/>
            <person name="Imperial J."/>
            <person name="Ruiz-Argueso T."/>
        </authorList>
    </citation>
    <scope>NUCLEOTIDE SEQUENCE [LARGE SCALE GENOMIC DNA]</scope>
    <source>
        <strain evidence="1 2">CCBAU 23086</strain>
    </source>
</reference>
<dbReference type="EMBL" id="LLYB01000081">
    <property type="protein sequence ID" value="KRR21302.1"/>
    <property type="molecule type" value="Genomic_DNA"/>
</dbReference>
<organism evidence="1 2">
    <name type="scientific">Bradyrhizobium lablabi</name>
    <dbReference type="NCBI Taxonomy" id="722472"/>
    <lineage>
        <taxon>Bacteria</taxon>
        <taxon>Pseudomonadati</taxon>
        <taxon>Pseudomonadota</taxon>
        <taxon>Alphaproteobacteria</taxon>
        <taxon>Hyphomicrobiales</taxon>
        <taxon>Nitrobacteraceae</taxon>
        <taxon>Bradyrhizobium</taxon>
    </lineage>
</organism>
<dbReference type="OrthoDB" id="1363684at28211"/>
<comment type="caution">
    <text evidence="1">The sequence shown here is derived from an EMBL/GenBank/DDBJ whole genome shotgun (WGS) entry which is preliminary data.</text>
</comment>
<dbReference type="RefSeq" id="WP_057859759.1">
    <property type="nucleotide sequence ID" value="NZ_LLYB01000081.1"/>
</dbReference>
<dbReference type="Proteomes" id="UP000051660">
    <property type="component" value="Unassembled WGS sequence"/>
</dbReference>
<evidence type="ECO:0000313" key="2">
    <source>
        <dbReference type="Proteomes" id="UP000051660"/>
    </source>
</evidence>
<evidence type="ECO:0000313" key="1">
    <source>
        <dbReference type="EMBL" id="KRR21302.1"/>
    </source>
</evidence>